<keyword evidence="5" id="KW-1185">Reference proteome</keyword>
<evidence type="ECO:0000313" key="5">
    <source>
        <dbReference type="Proteomes" id="UP000199029"/>
    </source>
</evidence>
<gene>
    <name evidence="4" type="ORF">SAMN04515668_0819</name>
</gene>
<dbReference type="AlphaFoldDB" id="A0A1I5U936"/>
<protein>
    <submittedName>
        <fullName evidence="4">Acetyltransferase (GNAT) family protein</fullName>
    </submittedName>
</protein>
<dbReference type="InterPro" id="IPR050680">
    <property type="entry name" value="YpeA/RimI_acetyltransf"/>
</dbReference>
<dbReference type="EMBL" id="FOXS01000001">
    <property type="protein sequence ID" value="SFP91775.1"/>
    <property type="molecule type" value="Genomic_DNA"/>
</dbReference>
<dbReference type="Proteomes" id="UP000199029">
    <property type="component" value="Unassembled WGS sequence"/>
</dbReference>
<dbReference type="GO" id="GO:0016747">
    <property type="term" value="F:acyltransferase activity, transferring groups other than amino-acyl groups"/>
    <property type="evidence" value="ECO:0007669"/>
    <property type="project" value="InterPro"/>
</dbReference>
<feature type="domain" description="N-acetyltransferase" evidence="3">
    <location>
        <begin position="8"/>
        <end position="165"/>
    </location>
</feature>
<reference evidence="5" key="1">
    <citation type="submission" date="2016-10" db="EMBL/GenBank/DDBJ databases">
        <authorList>
            <person name="Varghese N."/>
            <person name="Submissions S."/>
        </authorList>
    </citation>
    <scope>NUCLEOTIDE SEQUENCE [LARGE SCALE GENOMIC DNA]</scope>
    <source>
        <strain evidence="5">OR362-8,ATCC BAA-1266,JCM 13504</strain>
    </source>
</reference>
<dbReference type="InterPro" id="IPR000182">
    <property type="entry name" value="GNAT_dom"/>
</dbReference>
<evidence type="ECO:0000259" key="3">
    <source>
        <dbReference type="PROSITE" id="PS51186"/>
    </source>
</evidence>
<dbReference type="SUPFAM" id="SSF55729">
    <property type="entry name" value="Acyl-CoA N-acyltransferases (Nat)"/>
    <property type="match status" value="2"/>
</dbReference>
<proteinExistence type="predicted"/>
<feature type="domain" description="N-acetyltransferase" evidence="3">
    <location>
        <begin position="156"/>
        <end position="286"/>
    </location>
</feature>
<name>A0A1I5U936_HYMAR</name>
<sequence>MQEQPVALTSRPLLEFTAAEACDAMNRSFEEYFVPLVFDAASFERRFRGENLDAEASKLWFRGDELIGLVLIARRGWTSRVAAMGLVIGERGKGYGKVMLQAAVVEATARGDNNLLLEVFTPNERARRLYEATGFRNTRLLTTFNCPADRAGNVPAALAELDPREVARMLIKEVDTELPWMVSSETLAAVAPPVRAFHLEGKAFAIVRADPHRTILLTLVVPKEFRRQGWGSRLLQLLEATYAHRGFMAHSVLEGPGYHFLEARGWQPQALTLYEMVLPLMASQPEL</sequence>
<dbReference type="CDD" id="cd04301">
    <property type="entry name" value="NAT_SF"/>
    <property type="match status" value="2"/>
</dbReference>
<dbReference type="Gene3D" id="3.40.630.30">
    <property type="match status" value="2"/>
</dbReference>
<dbReference type="InterPro" id="IPR016181">
    <property type="entry name" value="Acyl_CoA_acyltransferase"/>
</dbReference>
<evidence type="ECO:0000256" key="1">
    <source>
        <dbReference type="ARBA" id="ARBA00022679"/>
    </source>
</evidence>
<dbReference type="PANTHER" id="PTHR43420">
    <property type="entry name" value="ACETYLTRANSFERASE"/>
    <property type="match status" value="1"/>
</dbReference>
<accession>A0A1I5U936</accession>
<dbReference type="Pfam" id="PF00583">
    <property type="entry name" value="Acetyltransf_1"/>
    <property type="match status" value="2"/>
</dbReference>
<organism evidence="4 5">
    <name type="scientific">Hymenobacter arizonensis</name>
    <name type="common">Siccationidurans arizonensis</name>
    <dbReference type="NCBI Taxonomy" id="1227077"/>
    <lineage>
        <taxon>Bacteria</taxon>
        <taxon>Pseudomonadati</taxon>
        <taxon>Bacteroidota</taxon>
        <taxon>Cytophagia</taxon>
        <taxon>Cytophagales</taxon>
        <taxon>Hymenobacteraceae</taxon>
        <taxon>Hymenobacter</taxon>
    </lineage>
</organism>
<dbReference type="STRING" id="1227077.SAMN04515668_0819"/>
<dbReference type="PROSITE" id="PS51186">
    <property type="entry name" value="GNAT"/>
    <property type="match status" value="2"/>
</dbReference>
<keyword evidence="1 4" id="KW-0808">Transferase</keyword>
<evidence type="ECO:0000256" key="2">
    <source>
        <dbReference type="ARBA" id="ARBA00023315"/>
    </source>
</evidence>
<evidence type="ECO:0000313" key="4">
    <source>
        <dbReference type="EMBL" id="SFP91775.1"/>
    </source>
</evidence>
<keyword evidence="2" id="KW-0012">Acyltransferase</keyword>